<dbReference type="EMBL" id="KQ085907">
    <property type="protein sequence ID" value="KLO17184.1"/>
    <property type="molecule type" value="Genomic_DNA"/>
</dbReference>
<feature type="domain" description="F-box" evidence="1">
    <location>
        <begin position="3"/>
        <end position="49"/>
    </location>
</feature>
<evidence type="ECO:0000259" key="1">
    <source>
        <dbReference type="PROSITE" id="PS50181"/>
    </source>
</evidence>
<dbReference type="InParanoid" id="A0A0H2RZK1"/>
<proteinExistence type="predicted"/>
<dbReference type="AlphaFoldDB" id="A0A0H2RZK1"/>
<sequence>MSSEPTVYLPEDLVVHVARHAAVEDIFSLKQTCRSIYASVNADYLWHQILPREDIPLATPLHRDILSYSAAEIQSHVLRALRLRSNWSQDLPTIKKWASPKLEELDGSHDILKLVNNGSILVAIKRNRYHNASMTVSALLLEDIQNPRLLVHYTSPVLLKQYEATIDEAGKSLLLAAAVSKGNTEVLQIYRSLFAETAYSISTFEMPYEFELKQQGLFHKVSLQGTFVASVIMGHVPEGANNVSSILLANWETGNQITLFPPLNETIRENMDIKIIYPYLVIIAACNTELRVILVPIGVIEHGSHLESPNISWKNRRTLPDFQSIKFPCMDFYEICISDIASVGSFPILSVIAFPSISRDDIFQSKKAMLLRIKLDTDSDDLRDYEHRDRTGLSGVMNNFDVRMESYPEYVSLGTTGRRAVWLEQSLKSDYTQVVRMSCSETPNDSPPSLKILIPPEPQLPFKPSACRALAFDEASGRVCLGSYKGELFILDYA</sequence>
<dbReference type="InterPro" id="IPR036047">
    <property type="entry name" value="F-box-like_dom_sf"/>
</dbReference>
<name>A0A0H2RZK1_9AGAM</name>
<dbReference type="PROSITE" id="PS50181">
    <property type="entry name" value="FBOX"/>
    <property type="match status" value="1"/>
</dbReference>
<evidence type="ECO:0000313" key="2">
    <source>
        <dbReference type="EMBL" id="KLO17184.1"/>
    </source>
</evidence>
<keyword evidence="3" id="KW-1185">Reference proteome</keyword>
<protein>
    <recommendedName>
        <fullName evidence="1">F-box domain-containing protein</fullName>
    </recommendedName>
</protein>
<dbReference type="OrthoDB" id="424465at2759"/>
<dbReference type="Pfam" id="PF12937">
    <property type="entry name" value="F-box-like"/>
    <property type="match status" value="1"/>
</dbReference>
<organism evidence="2 3">
    <name type="scientific">Schizopora paradoxa</name>
    <dbReference type="NCBI Taxonomy" id="27342"/>
    <lineage>
        <taxon>Eukaryota</taxon>
        <taxon>Fungi</taxon>
        <taxon>Dikarya</taxon>
        <taxon>Basidiomycota</taxon>
        <taxon>Agaricomycotina</taxon>
        <taxon>Agaricomycetes</taxon>
        <taxon>Hymenochaetales</taxon>
        <taxon>Schizoporaceae</taxon>
        <taxon>Schizopora</taxon>
    </lineage>
</organism>
<dbReference type="Proteomes" id="UP000053477">
    <property type="component" value="Unassembled WGS sequence"/>
</dbReference>
<dbReference type="Gene3D" id="1.20.1280.50">
    <property type="match status" value="1"/>
</dbReference>
<dbReference type="SUPFAM" id="SSF81383">
    <property type="entry name" value="F-box domain"/>
    <property type="match status" value="1"/>
</dbReference>
<reference evidence="2 3" key="1">
    <citation type="submission" date="2015-04" db="EMBL/GenBank/DDBJ databases">
        <title>Complete genome sequence of Schizopora paradoxa KUC8140, a cosmopolitan wood degrader in East Asia.</title>
        <authorList>
            <consortium name="DOE Joint Genome Institute"/>
            <person name="Min B."/>
            <person name="Park H."/>
            <person name="Jang Y."/>
            <person name="Kim J.-J."/>
            <person name="Kim K.H."/>
            <person name="Pangilinan J."/>
            <person name="Lipzen A."/>
            <person name="Riley R."/>
            <person name="Grigoriev I.V."/>
            <person name="Spatafora J.W."/>
            <person name="Choi I.-G."/>
        </authorList>
    </citation>
    <scope>NUCLEOTIDE SEQUENCE [LARGE SCALE GENOMIC DNA]</scope>
    <source>
        <strain evidence="2 3">KUC8140</strain>
    </source>
</reference>
<gene>
    <name evidence="2" type="ORF">SCHPADRAFT_821770</name>
</gene>
<evidence type="ECO:0000313" key="3">
    <source>
        <dbReference type="Proteomes" id="UP000053477"/>
    </source>
</evidence>
<accession>A0A0H2RZK1</accession>
<dbReference type="InterPro" id="IPR001810">
    <property type="entry name" value="F-box_dom"/>
</dbReference>
<dbReference type="STRING" id="27342.A0A0H2RZK1"/>